<comment type="function">
    <text evidence="6">Specifically methylates the pseudouridine at position 1915 (m3Psi1915) in 23S rRNA.</text>
</comment>
<comment type="catalytic activity">
    <reaction evidence="6">
        <text>pseudouridine(1915) in 23S rRNA + S-adenosyl-L-methionine = N(3)-methylpseudouridine(1915) in 23S rRNA + S-adenosyl-L-homocysteine + H(+)</text>
        <dbReference type="Rhea" id="RHEA:42752"/>
        <dbReference type="Rhea" id="RHEA-COMP:10221"/>
        <dbReference type="Rhea" id="RHEA-COMP:10222"/>
        <dbReference type="ChEBI" id="CHEBI:15378"/>
        <dbReference type="ChEBI" id="CHEBI:57856"/>
        <dbReference type="ChEBI" id="CHEBI:59789"/>
        <dbReference type="ChEBI" id="CHEBI:65314"/>
        <dbReference type="ChEBI" id="CHEBI:74486"/>
        <dbReference type="EC" id="2.1.1.177"/>
    </reaction>
</comment>
<dbReference type="PANTHER" id="PTHR33603:SF1">
    <property type="entry name" value="RIBOSOMAL RNA LARGE SUBUNIT METHYLTRANSFERASE H"/>
    <property type="match status" value="1"/>
</dbReference>
<proteinExistence type="inferred from homology"/>
<keyword evidence="2 6" id="KW-0489">Methyltransferase</keyword>
<dbReference type="SUPFAM" id="SSF75217">
    <property type="entry name" value="alpha/beta knot"/>
    <property type="match status" value="1"/>
</dbReference>
<evidence type="ECO:0000256" key="2">
    <source>
        <dbReference type="ARBA" id="ARBA00022603"/>
    </source>
</evidence>
<dbReference type="GO" id="GO:0005737">
    <property type="term" value="C:cytoplasm"/>
    <property type="evidence" value="ECO:0007669"/>
    <property type="project" value="UniProtKB-SubCell"/>
</dbReference>
<evidence type="ECO:0000256" key="4">
    <source>
        <dbReference type="ARBA" id="ARBA00022691"/>
    </source>
</evidence>
<keyword evidence="4 6" id="KW-0949">S-adenosyl-L-methionine</keyword>
<dbReference type="InterPro" id="IPR029026">
    <property type="entry name" value="tRNA_m1G_MTases_N"/>
</dbReference>
<gene>
    <name evidence="6 7" type="primary">rlmH</name>
    <name evidence="7" type="ORF">IAA84_11970</name>
</gene>
<dbReference type="Pfam" id="PF02590">
    <property type="entry name" value="SPOUT_MTase"/>
    <property type="match status" value="1"/>
</dbReference>
<comment type="subcellular location">
    <subcellularLocation>
        <location evidence="6">Cytoplasm</location>
    </subcellularLocation>
</comment>
<evidence type="ECO:0000256" key="1">
    <source>
        <dbReference type="ARBA" id="ARBA00022552"/>
    </source>
</evidence>
<dbReference type="HAMAP" id="MF_00658">
    <property type="entry name" value="23SrRNA_methyltr_H"/>
    <property type="match status" value="1"/>
</dbReference>
<dbReference type="EMBL" id="DVJN01000224">
    <property type="protein sequence ID" value="HIS93722.1"/>
    <property type="molecule type" value="Genomic_DNA"/>
</dbReference>
<comment type="caution">
    <text evidence="7">The sequence shown here is derived from an EMBL/GenBank/DDBJ whole genome shotgun (WGS) entry which is preliminary data.</text>
</comment>
<dbReference type="AlphaFoldDB" id="A0A9D1G2C9"/>
<dbReference type="CDD" id="cd18081">
    <property type="entry name" value="RlmH-like"/>
    <property type="match status" value="1"/>
</dbReference>
<dbReference type="Proteomes" id="UP000824140">
    <property type="component" value="Unassembled WGS sequence"/>
</dbReference>
<feature type="binding site" evidence="6">
    <location>
        <position position="76"/>
    </location>
    <ligand>
        <name>S-adenosyl-L-methionine</name>
        <dbReference type="ChEBI" id="CHEBI:59789"/>
    </ligand>
</feature>
<organism evidence="7 8">
    <name type="scientific">Candidatus Alectryocaccomicrobium excrementavium</name>
    <dbReference type="NCBI Taxonomy" id="2840668"/>
    <lineage>
        <taxon>Bacteria</taxon>
        <taxon>Bacillati</taxon>
        <taxon>Bacillota</taxon>
        <taxon>Clostridia</taxon>
        <taxon>Candidatus Alectryocaccomicrobium</taxon>
    </lineage>
</organism>
<keyword evidence="1 6" id="KW-0698">rRNA processing</keyword>
<evidence type="ECO:0000256" key="6">
    <source>
        <dbReference type="HAMAP-Rule" id="MF_00658"/>
    </source>
</evidence>
<comment type="similarity">
    <text evidence="5 6">Belongs to the RNA methyltransferase RlmH family.</text>
</comment>
<dbReference type="PANTHER" id="PTHR33603">
    <property type="entry name" value="METHYLTRANSFERASE"/>
    <property type="match status" value="1"/>
</dbReference>
<keyword evidence="3 6" id="KW-0808">Transferase</keyword>
<protein>
    <recommendedName>
        <fullName evidence="6">Ribosomal RNA large subunit methyltransferase H</fullName>
        <ecNumber evidence="6">2.1.1.177</ecNumber>
    </recommendedName>
    <alternativeName>
        <fullName evidence="6">23S rRNA (pseudouridine1915-N3)-methyltransferase</fullName>
    </alternativeName>
    <alternativeName>
        <fullName evidence="6">23S rRNA m3Psi1915 methyltransferase</fullName>
    </alternativeName>
    <alternativeName>
        <fullName evidence="6">rRNA (pseudouridine-N3-)-methyltransferase RlmH</fullName>
    </alternativeName>
</protein>
<dbReference type="InterPro" id="IPR003742">
    <property type="entry name" value="RlmH-like"/>
</dbReference>
<keyword evidence="6" id="KW-0963">Cytoplasm</keyword>
<evidence type="ECO:0000256" key="3">
    <source>
        <dbReference type="ARBA" id="ARBA00022679"/>
    </source>
</evidence>
<name>A0A9D1G2C9_9FIRM</name>
<sequence>MNAAIFAVGKLKEDWQRAACAEYLKRLSRYGGYQVIEVDDERESDKPSPALEARVKEAEGRRLLKAIRAEDYVVALCIQAPMPDSPGLAEKMARWQMGGRRVALVIGGSLGLSDAVLARANERLSFSRLTFPHPLMRVILLEQLYCGERINAGERYHK</sequence>
<feature type="binding site" evidence="6">
    <location>
        <position position="107"/>
    </location>
    <ligand>
        <name>S-adenosyl-L-methionine</name>
        <dbReference type="ChEBI" id="CHEBI:59789"/>
    </ligand>
</feature>
<dbReference type="Gene3D" id="3.40.1280.10">
    <property type="match status" value="1"/>
</dbReference>
<dbReference type="PIRSF" id="PIRSF004505">
    <property type="entry name" value="MT_bac"/>
    <property type="match status" value="1"/>
</dbReference>
<dbReference type="InterPro" id="IPR029028">
    <property type="entry name" value="Alpha/beta_knot_MTases"/>
</dbReference>
<feature type="binding site" evidence="6">
    <location>
        <begin position="126"/>
        <end position="131"/>
    </location>
    <ligand>
        <name>S-adenosyl-L-methionine</name>
        <dbReference type="ChEBI" id="CHEBI:59789"/>
    </ligand>
</feature>
<dbReference type="EC" id="2.1.1.177" evidence="6"/>
<reference evidence="7" key="2">
    <citation type="journal article" date="2021" name="PeerJ">
        <title>Extensive microbial diversity within the chicken gut microbiome revealed by metagenomics and culture.</title>
        <authorList>
            <person name="Gilroy R."/>
            <person name="Ravi A."/>
            <person name="Getino M."/>
            <person name="Pursley I."/>
            <person name="Horton D.L."/>
            <person name="Alikhan N.F."/>
            <person name="Baker D."/>
            <person name="Gharbi K."/>
            <person name="Hall N."/>
            <person name="Watson M."/>
            <person name="Adriaenssens E.M."/>
            <person name="Foster-Nyarko E."/>
            <person name="Jarju S."/>
            <person name="Secka A."/>
            <person name="Antonio M."/>
            <person name="Oren A."/>
            <person name="Chaudhuri R.R."/>
            <person name="La Ragione R."/>
            <person name="Hildebrand F."/>
            <person name="Pallen M.J."/>
        </authorList>
    </citation>
    <scope>NUCLEOTIDE SEQUENCE</scope>
    <source>
        <strain evidence="7">13766</strain>
    </source>
</reference>
<evidence type="ECO:0000313" key="8">
    <source>
        <dbReference type="Proteomes" id="UP000824140"/>
    </source>
</evidence>
<evidence type="ECO:0000256" key="5">
    <source>
        <dbReference type="ARBA" id="ARBA00038303"/>
    </source>
</evidence>
<dbReference type="NCBIfam" id="NF000985">
    <property type="entry name" value="PRK00103.1-3"/>
    <property type="match status" value="1"/>
</dbReference>
<accession>A0A9D1G2C9</accession>
<comment type="subunit">
    <text evidence="6">Homodimer.</text>
</comment>
<dbReference type="GO" id="GO:0070038">
    <property type="term" value="F:rRNA (pseudouridine-N3-)-methyltransferase activity"/>
    <property type="evidence" value="ECO:0007669"/>
    <property type="project" value="UniProtKB-UniRule"/>
</dbReference>
<evidence type="ECO:0000313" key="7">
    <source>
        <dbReference type="EMBL" id="HIS93722.1"/>
    </source>
</evidence>
<reference evidence="7" key="1">
    <citation type="submission" date="2020-10" db="EMBL/GenBank/DDBJ databases">
        <authorList>
            <person name="Gilroy R."/>
        </authorList>
    </citation>
    <scope>NUCLEOTIDE SEQUENCE</scope>
    <source>
        <strain evidence="7">13766</strain>
    </source>
</reference>